<evidence type="ECO:0000313" key="1">
    <source>
        <dbReference type="EMBL" id="CAG8696149.1"/>
    </source>
</evidence>
<accession>A0A9N9EYB9</accession>
<keyword evidence="2" id="KW-1185">Reference proteome</keyword>
<gene>
    <name evidence="1" type="ORF">FCALED_LOCUS13232</name>
</gene>
<organism evidence="1 2">
    <name type="scientific">Funneliformis caledonium</name>
    <dbReference type="NCBI Taxonomy" id="1117310"/>
    <lineage>
        <taxon>Eukaryota</taxon>
        <taxon>Fungi</taxon>
        <taxon>Fungi incertae sedis</taxon>
        <taxon>Mucoromycota</taxon>
        <taxon>Glomeromycotina</taxon>
        <taxon>Glomeromycetes</taxon>
        <taxon>Glomerales</taxon>
        <taxon>Glomeraceae</taxon>
        <taxon>Funneliformis</taxon>
    </lineage>
</organism>
<dbReference type="Proteomes" id="UP000789570">
    <property type="component" value="Unassembled WGS sequence"/>
</dbReference>
<name>A0A9N9EYB9_9GLOM</name>
<feature type="non-terminal residue" evidence="1">
    <location>
        <position position="172"/>
    </location>
</feature>
<sequence>MFTYQYQHYNKTFSRQVIFRKHAKSHKGQAYWEIFINLSDNFNDSIAEYSKNTSENKKNNFDGIDEMIVNFIDNKLLEGNDQQEQEVDDTSFSVNEDEALDYTIEVEEFAFEHHDYNLHASKPNQISSINVRSILIQKLSQFPNVAYSEFMKLISTHHLSDSAGNNILKWFR</sequence>
<proteinExistence type="predicted"/>
<dbReference type="AlphaFoldDB" id="A0A9N9EYB9"/>
<reference evidence="1" key="1">
    <citation type="submission" date="2021-06" db="EMBL/GenBank/DDBJ databases">
        <authorList>
            <person name="Kallberg Y."/>
            <person name="Tangrot J."/>
            <person name="Rosling A."/>
        </authorList>
    </citation>
    <scope>NUCLEOTIDE SEQUENCE</scope>
    <source>
        <strain evidence="1">UK204</strain>
    </source>
</reference>
<protein>
    <submittedName>
        <fullName evidence="1">13476_t:CDS:1</fullName>
    </submittedName>
</protein>
<comment type="caution">
    <text evidence="1">The sequence shown here is derived from an EMBL/GenBank/DDBJ whole genome shotgun (WGS) entry which is preliminary data.</text>
</comment>
<evidence type="ECO:0000313" key="2">
    <source>
        <dbReference type="Proteomes" id="UP000789570"/>
    </source>
</evidence>
<dbReference type="EMBL" id="CAJVPQ010007379">
    <property type="protein sequence ID" value="CAG8696149.1"/>
    <property type="molecule type" value="Genomic_DNA"/>
</dbReference>